<dbReference type="GO" id="GO:0071944">
    <property type="term" value="C:cell periphery"/>
    <property type="evidence" value="ECO:0007669"/>
    <property type="project" value="TreeGrafter"/>
</dbReference>
<dbReference type="AlphaFoldDB" id="A0A2K3MCU6"/>
<accession>A0A2K3MCU6</accession>
<reference evidence="3 4" key="2">
    <citation type="journal article" date="2017" name="Front. Plant Sci.">
        <title>Gene Classification and Mining of Molecular Markers Useful in Red Clover (Trifolium pratense) Breeding.</title>
        <authorList>
            <person name="Istvanek J."/>
            <person name="Dluhosova J."/>
            <person name="Dluhos P."/>
            <person name="Patkova L."/>
            <person name="Nedelnik J."/>
            <person name="Repkova J."/>
        </authorList>
    </citation>
    <scope>NUCLEOTIDE SEQUENCE [LARGE SCALE GENOMIC DNA]</scope>
    <source>
        <strain evidence="4">cv. Tatra</strain>
        <tissue evidence="3">Young leaves</tissue>
    </source>
</reference>
<feature type="region of interest" description="Disordered" evidence="1">
    <location>
        <begin position="1"/>
        <end position="52"/>
    </location>
</feature>
<dbReference type="GO" id="GO:0016807">
    <property type="term" value="F:cysteine-type carboxypeptidase activity"/>
    <property type="evidence" value="ECO:0007669"/>
    <property type="project" value="TreeGrafter"/>
</dbReference>
<organism evidence="3 4">
    <name type="scientific">Trifolium pratense</name>
    <name type="common">Red clover</name>
    <dbReference type="NCBI Taxonomy" id="57577"/>
    <lineage>
        <taxon>Eukaryota</taxon>
        <taxon>Viridiplantae</taxon>
        <taxon>Streptophyta</taxon>
        <taxon>Embryophyta</taxon>
        <taxon>Tracheophyta</taxon>
        <taxon>Spermatophyta</taxon>
        <taxon>Magnoliopsida</taxon>
        <taxon>eudicotyledons</taxon>
        <taxon>Gunneridae</taxon>
        <taxon>Pentapetalae</taxon>
        <taxon>rosids</taxon>
        <taxon>fabids</taxon>
        <taxon>Fabales</taxon>
        <taxon>Fabaceae</taxon>
        <taxon>Papilionoideae</taxon>
        <taxon>50 kb inversion clade</taxon>
        <taxon>NPAAA clade</taxon>
        <taxon>Hologalegina</taxon>
        <taxon>IRL clade</taxon>
        <taxon>Trifolieae</taxon>
        <taxon>Trifolium</taxon>
    </lineage>
</organism>
<evidence type="ECO:0000259" key="2">
    <source>
        <dbReference type="Pfam" id="PF04424"/>
    </source>
</evidence>
<feature type="non-terminal residue" evidence="3">
    <location>
        <position position="237"/>
    </location>
</feature>
<dbReference type="Proteomes" id="UP000236291">
    <property type="component" value="Unassembled WGS sequence"/>
</dbReference>
<dbReference type="GO" id="GO:0005829">
    <property type="term" value="C:cytosol"/>
    <property type="evidence" value="ECO:0007669"/>
    <property type="project" value="TreeGrafter"/>
</dbReference>
<dbReference type="Pfam" id="PF04424">
    <property type="entry name" value="MINDY_DUB"/>
    <property type="match status" value="1"/>
</dbReference>
<dbReference type="STRING" id="57577.A0A2K3MCU6"/>
<sequence length="237" mass="26416">PEKYSVSFSESCADGTRGDEKVLNQSSLTTIDHEVSDESQGPDATGVSCLSASHTNSDSSSIRFHQTDASGAFPSAVGGSEPMYEGEECVLDTRTENIEDREPVYEGEAVLQEQADKSTLAKEEITPEQGELVKSFLRNNASQLTFYGLFSLQEGLKERELCVFFRNNHFSTMFKFEGELYLLATDQGYINQPDLVWEKLNEVNGDTLFMTGNFKEFKVESQENNTWDENSVMTSTA</sequence>
<evidence type="ECO:0000313" key="4">
    <source>
        <dbReference type="Proteomes" id="UP000236291"/>
    </source>
</evidence>
<name>A0A2K3MCU6_TRIPR</name>
<feature type="compositionally biased region" description="Polar residues" evidence="1">
    <location>
        <begin position="1"/>
        <end position="10"/>
    </location>
</feature>
<dbReference type="PANTHER" id="PTHR18063">
    <property type="entry name" value="NF-E2 INDUCIBLE PROTEIN"/>
    <property type="match status" value="1"/>
</dbReference>
<feature type="domain" description="MINDY deubiquitinase" evidence="2">
    <location>
        <begin position="109"/>
        <end position="214"/>
    </location>
</feature>
<feature type="non-terminal residue" evidence="3">
    <location>
        <position position="1"/>
    </location>
</feature>
<protein>
    <submittedName>
        <fullName evidence="3">Protein FAM63A</fullName>
    </submittedName>
</protein>
<dbReference type="GO" id="GO:1990380">
    <property type="term" value="F:K48-linked deubiquitinase activity"/>
    <property type="evidence" value="ECO:0007669"/>
    <property type="project" value="InterPro"/>
</dbReference>
<dbReference type="PANTHER" id="PTHR18063:SF6">
    <property type="entry name" value="UBIQUITIN CARBOXYL-TERMINAL HYDROLASE"/>
    <property type="match status" value="1"/>
</dbReference>
<evidence type="ECO:0000313" key="3">
    <source>
        <dbReference type="EMBL" id="PNX88613.1"/>
    </source>
</evidence>
<dbReference type="InterPro" id="IPR007518">
    <property type="entry name" value="MINDY"/>
</dbReference>
<evidence type="ECO:0000256" key="1">
    <source>
        <dbReference type="SAM" id="MobiDB-lite"/>
    </source>
</evidence>
<dbReference type="EMBL" id="ASHM01057187">
    <property type="protein sequence ID" value="PNX88613.1"/>
    <property type="molecule type" value="Genomic_DNA"/>
</dbReference>
<gene>
    <name evidence="3" type="ORF">L195_g044719</name>
</gene>
<comment type="caution">
    <text evidence="3">The sequence shown here is derived from an EMBL/GenBank/DDBJ whole genome shotgun (WGS) entry which is preliminary data.</text>
</comment>
<dbReference type="GO" id="GO:0071108">
    <property type="term" value="P:protein K48-linked deubiquitination"/>
    <property type="evidence" value="ECO:0007669"/>
    <property type="project" value="TreeGrafter"/>
</dbReference>
<dbReference type="InterPro" id="IPR033979">
    <property type="entry name" value="MINDY_domain"/>
</dbReference>
<reference evidence="3 4" key="1">
    <citation type="journal article" date="2014" name="Am. J. Bot.">
        <title>Genome assembly and annotation for red clover (Trifolium pratense; Fabaceae).</title>
        <authorList>
            <person name="Istvanek J."/>
            <person name="Jaros M."/>
            <person name="Krenek A."/>
            <person name="Repkova J."/>
        </authorList>
    </citation>
    <scope>NUCLEOTIDE SEQUENCE [LARGE SCALE GENOMIC DNA]</scope>
    <source>
        <strain evidence="4">cv. Tatra</strain>
        <tissue evidence="3">Young leaves</tissue>
    </source>
</reference>
<proteinExistence type="predicted"/>
<dbReference type="GO" id="GO:0004843">
    <property type="term" value="F:cysteine-type deubiquitinase activity"/>
    <property type="evidence" value="ECO:0007669"/>
    <property type="project" value="InterPro"/>
</dbReference>